<name>A0A6J8BF54_MYTCO</name>
<keyword evidence="4" id="KW-1185">Reference proteome</keyword>
<dbReference type="InterPro" id="IPR036116">
    <property type="entry name" value="FN3_sf"/>
</dbReference>
<dbReference type="Pfam" id="PF16066">
    <property type="entry name" value="DUF4808"/>
    <property type="match status" value="1"/>
</dbReference>
<evidence type="ECO:0000313" key="4">
    <source>
        <dbReference type="Proteomes" id="UP000507470"/>
    </source>
</evidence>
<proteinExistence type="predicted"/>
<dbReference type="Gene3D" id="2.60.40.10">
    <property type="entry name" value="Immunoglobulins"/>
    <property type="match status" value="1"/>
</dbReference>
<keyword evidence="1" id="KW-1133">Transmembrane helix</keyword>
<dbReference type="AlphaFoldDB" id="A0A6J8BF54"/>
<dbReference type="SUPFAM" id="SSF49265">
    <property type="entry name" value="Fibronectin type III"/>
    <property type="match status" value="1"/>
</dbReference>
<dbReference type="EMBL" id="CACVKT020003176">
    <property type="protein sequence ID" value="CAC5382226.1"/>
    <property type="molecule type" value="Genomic_DNA"/>
</dbReference>
<dbReference type="InterPro" id="IPR032073">
    <property type="entry name" value="FNDC5_C"/>
</dbReference>
<organism evidence="3 4">
    <name type="scientific">Mytilus coruscus</name>
    <name type="common">Sea mussel</name>
    <dbReference type="NCBI Taxonomy" id="42192"/>
    <lineage>
        <taxon>Eukaryota</taxon>
        <taxon>Metazoa</taxon>
        <taxon>Spiralia</taxon>
        <taxon>Lophotrochozoa</taxon>
        <taxon>Mollusca</taxon>
        <taxon>Bivalvia</taxon>
        <taxon>Autobranchia</taxon>
        <taxon>Pteriomorphia</taxon>
        <taxon>Mytilida</taxon>
        <taxon>Mytiloidea</taxon>
        <taxon>Mytilidae</taxon>
        <taxon>Mytilinae</taxon>
        <taxon>Mytilus</taxon>
    </lineage>
</organism>
<keyword evidence="1" id="KW-0812">Transmembrane</keyword>
<protein>
    <recommendedName>
        <fullName evidence="2">Fibronectin type III domain-containing protein</fullName>
    </recommendedName>
</protein>
<gene>
    <name evidence="3" type="ORF">MCOR_18074</name>
</gene>
<keyword evidence="1" id="KW-0472">Membrane</keyword>
<evidence type="ECO:0000313" key="3">
    <source>
        <dbReference type="EMBL" id="CAC5382226.1"/>
    </source>
</evidence>
<evidence type="ECO:0000259" key="2">
    <source>
        <dbReference type="Pfam" id="PF16066"/>
    </source>
</evidence>
<dbReference type="InterPro" id="IPR013783">
    <property type="entry name" value="Ig-like_fold"/>
</dbReference>
<feature type="domain" description="Fibronectin type III" evidence="2">
    <location>
        <begin position="208"/>
        <end position="261"/>
    </location>
</feature>
<evidence type="ECO:0000256" key="1">
    <source>
        <dbReference type="SAM" id="Phobius"/>
    </source>
</evidence>
<feature type="transmembrane region" description="Helical" evidence="1">
    <location>
        <begin position="213"/>
        <end position="231"/>
    </location>
</feature>
<accession>A0A6J8BF54</accession>
<dbReference type="OrthoDB" id="261433at2759"/>
<sequence>MVNWTTIHQRWSIGQLSTRDGQLDNYPPEMVNWTTIPQRWSIGQLSTRDGQLDNYPPEMVNWTTIPQRWSIGQLSTRDGQLDNYPPEMTVKATCSLKDALKPPQILPPILVVGNKATVCWIIDETSDVVKGFQLTYEIVGALGNFNLKLTRNIDGLKRSYTIRGLIPLSTYKIFMVTIGSSDVSNASATEFTTDLPENRLLRIERSGVYPEEIIFIAIVVVVWIIAVIVFLRQWNSIRILEPIEPRYKHAPKNLENIRIVKRTQDSVIYKGYSRKLSITMVEREKRRLQRMNTAPVLPVTGRMTLNTLPTIQMEDMTTEM</sequence>
<dbReference type="Proteomes" id="UP000507470">
    <property type="component" value="Unassembled WGS sequence"/>
</dbReference>
<reference evidence="3 4" key="1">
    <citation type="submission" date="2020-06" db="EMBL/GenBank/DDBJ databases">
        <authorList>
            <person name="Li R."/>
            <person name="Bekaert M."/>
        </authorList>
    </citation>
    <scope>NUCLEOTIDE SEQUENCE [LARGE SCALE GENOMIC DNA]</scope>
    <source>
        <strain evidence="4">wild</strain>
    </source>
</reference>